<comment type="function">
    <text evidence="5">Plays a role in cell envelope biogenesis, maintenance of cell envelope integrity and membrane homeostasis.</text>
</comment>
<dbReference type="Pfam" id="PF04279">
    <property type="entry name" value="IspA"/>
    <property type="match status" value="1"/>
</dbReference>
<feature type="transmembrane region" description="Helical" evidence="5">
    <location>
        <begin position="177"/>
        <end position="195"/>
    </location>
</feature>
<reference evidence="6 7" key="1">
    <citation type="submission" date="2019-05" db="EMBL/GenBank/DDBJ databases">
        <title>Erythrobacter marisflavi sp. nov., isolated from isolated from water of an estuary environment.</title>
        <authorList>
            <person name="Yoon J.-H."/>
        </authorList>
    </citation>
    <scope>NUCLEOTIDE SEQUENCE [LARGE SCALE GENOMIC DNA]</scope>
    <source>
        <strain evidence="6 7">KEM-5</strain>
    </source>
</reference>
<evidence type="ECO:0000313" key="7">
    <source>
        <dbReference type="Proteomes" id="UP000309668"/>
    </source>
</evidence>
<name>A0A5S3P755_9SPHN</name>
<evidence type="ECO:0000256" key="1">
    <source>
        <dbReference type="ARBA" id="ARBA00022475"/>
    </source>
</evidence>
<keyword evidence="2 5" id="KW-0812">Transmembrane</keyword>
<evidence type="ECO:0000256" key="3">
    <source>
        <dbReference type="ARBA" id="ARBA00022989"/>
    </source>
</evidence>
<gene>
    <name evidence="5" type="primary">yciB</name>
    <name evidence="6" type="ORF">FEV51_06750</name>
</gene>
<dbReference type="HAMAP" id="MF_00189">
    <property type="entry name" value="YciB"/>
    <property type="match status" value="1"/>
</dbReference>
<proteinExistence type="inferred from homology"/>
<feature type="transmembrane region" description="Helical" evidence="5">
    <location>
        <begin position="106"/>
        <end position="126"/>
    </location>
</feature>
<dbReference type="PANTHER" id="PTHR36917:SF1">
    <property type="entry name" value="INNER MEMBRANE-SPANNING PROTEIN YCIB"/>
    <property type="match status" value="1"/>
</dbReference>
<dbReference type="AlphaFoldDB" id="A0A5S3P755"/>
<dbReference type="Proteomes" id="UP000309668">
    <property type="component" value="Unassembled WGS sequence"/>
</dbReference>
<comment type="subcellular location">
    <subcellularLocation>
        <location evidence="5">Cell inner membrane</location>
        <topology evidence="5">Multi-pass membrane protein</topology>
    </subcellularLocation>
</comment>
<keyword evidence="3 5" id="KW-1133">Transmembrane helix</keyword>
<evidence type="ECO:0000256" key="5">
    <source>
        <dbReference type="HAMAP-Rule" id="MF_00189"/>
    </source>
</evidence>
<evidence type="ECO:0000256" key="2">
    <source>
        <dbReference type="ARBA" id="ARBA00022692"/>
    </source>
</evidence>
<dbReference type="OrthoDB" id="9788219at2"/>
<keyword evidence="4 5" id="KW-0472">Membrane</keyword>
<dbReference type="RefSeq" id="WP_138617187.1">
    <property type="nucleotide sequence ID" value="NZ_VCAO01000002.1"/>
</dbReference>
<keyword evidence="1 5" id="KW-1003">Cell membrane</keyword>
<organism evidence="6 7">
    <name type="scientific">Qipengyuania marisflavi</name>
    <dbReference type="NCBI Taxonomy" id="2486356"/>
    <lineage>
        <taxon>Bacteria</taxon>
        <taxon>Pseudomonadati</taxon>
        <taxon>Pseudomonadota</taxon>
        <taxon>Alphaproteobacteria</taxon>
        <taxon>Sphingomonadales</taxon>
        <taxon>Erythrobacteraceae</taxon>
        <taxon>Qipengyuania</taxon>
    </lineage>
</organism>
<protein>
    <recommendedName>
        <fullName evidence="5">Inner membrane-spanning protein YciB</fullName>
    </recommendedName>
</protein>
<evidence type="ECO:0000313" key="6">
    <source>
        <dbReference type="EMBL" id="TMM49061.1"/>
    </source>
</evidence>
<dbReference type="InterPro" id="IPR006008">
    <property type="entry name" value="YciB"/>
</dbReference>
<sequence>MTQSEPTPEPTPRAKPKSGWLNILVDYGPLLVFLGTYKFYAPEEPGPLGEIAAIIAGTVAFMVAAVAALVFSKWKFGRISPMLMLSTALIIGFGALTIWLRDERFIQIKPTAIYILFGVLLIGGWLRGKALLQILLEAAFEGVDHAGWLKLSRNWGVFFFALAALNEVMRAQLSFETWLWAKLWVFMPLSFLFTFTQIPMLLRHGLAFDDEDEVLKNQPPTGE</sequence>
<accession>A0A5S3P755</accession>
<comment type="similarity">
    <text evidence="5">Belongs to the YciB family.</text>
</comment>
<feature type="transmembrane region" description="Helical" evidence="5">
    <location>
        <begin position="20"/>
        <end position="39"/>
    </location>
</feature>
<feature type="transmembrane region" description="Helical" evidence="5">
    <location>
        <begin position="51"/>
        <end position="71"/>
    </location>
</feature>
<feature type="transmembrane region" description="Helical" evidence="5">
    <location>
        <begin position="83"/>
        <end position="100"/>
    </location>
</feature>
<dbReference type="EMBL" id="VCAO01000002">
    <property type="protein sequence ID" value="TMM49061.1"/>
    <property type="molecule type" value="Genomic_DNA"/>
</dbReference>
<dbReference type="PANTHER" id="PTHR36917">
    <property type="entry name" value="INTRACELLULAR SEPTATION PROTEIN A-RELATED"/>
    <property type="match status" value="1"/>
</dbReference>
<keyword evidence="5" id="KW-0997">Cell inner membrane</keyword>
<comment type="caution">
    <text evidence="6">The sequence shown here is derived from an EMBL/GenBank/DDBJ whole genome shotgun (WGS) entry which is preliminary data.</text>
</comment>
<evidence type="ECO:0000256" key="4">
    <source>
        <dbReference type="ARBA" id="ARBA00023136"/>
    </source>
</evidence>
<dbReference type="GO" id="GO:0005886">
    <property type="term" value="C:plasma membrane"/>
    <property type="evidence" value="ECO:0007669"/>
    <property type="project" value="UniProtKB-SubCell"/>
</dbReference>
<keyword evidence="7" id="KW-1185">Reference proteome</keyword>